<accession>A0A6T9DHZ4</accession>
<gene>
    <name evidence="2" type="ORF">HERI1096_LOCUS10736</name>
    <name evidence="3" type="ORF">HERI1096_LOCUS10737</name>
</gene>
<reference evidence="2" key="1">
    <citation type="submission" date="2021-01" db="EMBL/GenBank/DDBJ databases">
        <authorList>
            <person name="Corre E."/>
            <person name="Pelletier E."/>
            <person name="Niang G."/>
            <person name="Scheremetjew M."/>
            <person name="Finn R."/>
            <person name="Kale V."/>
            <person name="Holt S."/>
            <person name="Cochrane G."/>
            <person name="Meng A."/>
            <person name="Brown T."/>
            <person name="Cohen L."/>
        </authorList>
    </citation>
    <scope>NUCLEOTIDE SEQUENCE</scope>
    <source>
        <strain evidence="2">CCMP281</strain>
    </source>
</reference>
<evidence type="ECO:0000256" key="1">
    <source>
        <dbReference type="SAM" id="MobiDB-lite"/>
    </source>
</evidence>
<dbReference type="AlphaFoldDB" id="A0A6T9DHZ4"/>
<feature type="compositionally biased region" description="Polar residues" evidence="1">
    <location>
        <begin position="85"/>
        <end position="97"/>
    </location>
</feature>
<sequence length="105" mass="12038">MPENCDVICASYYDENAGKPFHMMTNVVEGVEVIEIQRKCFNTTTMKHFYVTIMRLSLADLKFQEQVATVWCLSPMIILDEKQASAATAYTSPQIASRKQPRRTR</sequence>
<dbReference type="EMBL" id="HBHX01019301">
    <property type="protein sequence ID" value="CAE0110077.1"/>
    <property type="molecule type" value="Transcribed_RNA"/>
</dbReference>
<proteinExistence type="predicted"/>
<name>A0A6T9DHZ4_9EUKA</name>
<dbReference type="EMBL" id="HBHX01019300">
    <property type="protein sequence ID" value="CAE0110076.1"/>
    <property type="molecule type" value="Transcribed_RNA"/>
</dbReference>
<protein>
    <submittedName>
        <fullName evidence="2">Uncharacterized protein</fullName>
    </submittedName>
</protein>
<feature type="region of interest" description="Disordered" evidence="1">
    <location>
        <begin position="85"/>
        <end position="105"/>
    </location>
</feature>
<organism evidence="2">
    <name type="scientific">Haptolina ericina</name>
    <dbReference type="NCBI Taxonomy" id="156174"/>
    <lineage>
        <taxon>Eukaryota</taxon>
        <taxon>Haptista</taxon>
        <taxon>Haptophyta</taxon>
        <taxon>Prymnesiophyceae</taxon>
        <taxon>Prymnesiales</taxon>
        <taxon>Prymnesiaceae</taxon>
        <taxon>Haptolina</taxon>
    </lineage>
</organism>
<evidence type="ECO:0000313" key="2">
    <source>
        <dbReference type="EMBL" id="CAE0110076.1"/>
    </source>
</evidence>
<evidence type="ECO:0000313" key="3">
    <source>
        <dbReference type="EMBL" id="CAE0110077.1"/>
    </source>
</evidence>